<comment type="caution">
    <text evidence="1">The sequence shown here is derived from an EMBL/GenBank/DDBJ whole genome shotgun (WGS) entry which is preliminary data.</text>
</comment>
<proteinExistence type="predicted"/>
<evidence type="ECO:0000313" key="1">
    <source>
        <dbReference type="EMBL" id="PPU07879.1"/>
    </source>
</evidence>
<dbReference type="Proteomes" id="UP000239204">
    <property type="component" value="Unassembled WGS sequence"/>
</dbReference>
<sequence>MTNEPPNSDGQSKVDDQRLSADVLPFRLKGEVSDYDARDIKALEGLEKMRKRSDVTWLGESAVPIAVLHELSHILDNHPELRAMRILDHNGHEMTLWTGDLPNGYG</sequence>
<protein>
    <submittedName>
        <fullName evidence="1">Uncharacterized protein</fullName>
    </submittedName>
</protein>
<dbReference type="AlphaFoldDB" id="A0A2S7ADS6"/>
<dbReference type="EMBL" id="MIGY01000002">
    <property type="protein sequence ID" value="PPU07879.1"/>
    <property type="molecule type" value="Genomic_DNA"/>
</dbReference>
<reference evidence="1 2" key="1">
    <citation type="submission" date="2016-08" db="EMBL/GenBank/DDBJ databases">
        <title>Evolution of the type three secretion system and type three effector repertoires in Xanthomonas.</title>
        <authorList>
            <person name="Merda D."/>
            <person name="Briand M."/>
            <person name="Bosis E."/>
            <person name="Rousseau C."/>
            <person name="Portier P."/>
            <person name="Jacques M.-A."/>
            <person name="Fischer-Le Saux M."/>
        </authorList>
    </citation>
    <scope>NUCLEOTIDE SEQUENCE [LARGE SCALE GENOMIC DNA]</scope>
    <source>
        <strain evidence="1 2">CFBP 7645</strain>
    </source>
</reference>
<name>A0A2S7ADS6_9XANT</name>
<accession>A0A2S7ADS6</accession>
<evidence type="ECO:0000313" key="2">
    <source>
        <dbReference type="Proteomes" id="UP000239204"/>
    </source>
</evidence>
<gene>
    <name evidence="1" type="ORF">XarjCFBP7645_09835</name>
</gene>
<organism evidence="1 2">
    <name type="scientific">Xanthomonas arboricola</name>
    <dbReference type="NCBI Taxonomy" id="56448"/>
    <lineage>
        <taxon>Bacteria</taxon>
        <taxon>Pseudomonadati</taxon>
        <taxon>Pseudomonadota</taxon>
        <taxon>Gammaproteobacteria</taxon>
        <taxon>Lysobacterales</taxon>
        <taxon>Lysobacteraceae</taxon>
        <taxon>Xanthomonas</taxon>
    </lineage>
</organism>